<feature type="coiled-coil region" evidence="2">
    <location>
        <begin position="491"/>
        <end position="525"/>
    </location>
</feature>
<accession>A0A397VKN2</accession>
<keyword evidence="1" id="KW-0479">Metal-binding</keyword>
<dbReference type="PROSITE" id="PS50966">
    <property type="entry name" value="ZF_SWIM"/>
    <property type="match status" value="1"/>
</dbReference>
<evidence type="ECO:0000256" key="1">
    <source>
        <dbReference type="PROSITE-ProRule" id="PRU00325"/>
    </source>
</evidence>
<dbReference type="InterPro" id="IPR001878">
    <property type="entry name" value="Znf_CCHC"/>
</dbReference>
<proteinExistence type="predicted"/>
<dbReference type="GO" id="GO:0003676">
    <property type="term" value="F:nucleic acid binding"/>
    <property type="evidence" value="ECO:0007669"/>
    <property type="project" value="InterPro"/>
</dbReference>
<dbReference type="PANTHER" id="PTHR47718:SF17">
    <property type="entry name" value="PROTEIN FAR1-RELATED SEQUENCE 5-LIKE"/>
    <property type="match status" value="1"/>
</dbReference>
<dbReference type="EMBL" id="QKWP01000354">
    <property type="protein sequence ID" value="RIB21559.1"/>
    <property type="molecule type" value="Genomic_DNA"/>
</dbReference>
<evidence type="ECO:0000259" key="3">
    <source>
        <dbReference type="PROSITE" id="PS50966"/>
    </source>
</evidence>
<evidence type="ECO:0000313" key="5">
    <source>
        <dbReference type="Proteomes" id="UP000266673"/>
    </source>
</evidence>
<protein>
    <recommendedName>
        <fullName evidence="3">SWIM-type domain-containing protein</fullName>
    </recommendedName>
</protein>
<organism evidence="4 5">
    <name type="scientific">Gigaspora rosea</name>
    <dbReference type="NCBI Taxonomy" id="44941"/>
    <lineage>
        <taxon>Eukaryota</taxon>
        <taxon>Fungi</taxon>
        <taxon>Fungi incertae sedis</taxon>
        <taxon>Mucoromycota</taxon>
        <taxon>Glomeromycotina</taxon>
        <taxon>Glomeromycetes</taxon>
        <taxon>Diversisporales</taxon>
        <taxon>Gigasporaceae</taxon>
        <taxon>Gigaspora</taxon>
    </lineage>
</organism>
<dbReference type="InterPro" id="IPR048324">
    <property type="entry name" value="ZSWIM1-3_RNaseH-like"/>
</dbReference>
<keyword evidence="2" id="KW-0175">Coiled coil</keyword>
<sequence length="692" mass="80299">MRWLDNHEKEYGFAFTITHSEKDKEDGIPQHRKYRCMKGRPYVTHKEAHATKERNRGHNNKENISDAGSMYLELIKHQQANPTFYIDAYFEGYDNYLTRLFWMSPNQQQLWARFHDVVLLNTTAKTNCHSMILCVIILIDNHNRSRLVATAIISDETKDTRVEITFEKRWNELLHKYPDASSYLQYQLYKYRESWVLCFTHRAFNAGVQSTQRVECYNGIIKSQVNGQSNLLELENNIKKLLEKTSHFTRLNESIGQLPVNRKESYYSKYFNKVDISCQKFLTLAILKLQRDEINRSIHYRCYIVDLKDELKNCVYTEPSNEIFAEDMFDANIVELEQLIAGLELARIIEVWHVASLDKKNVHFIVLYDDTTHLCTCLTLINRGLVCQHFFSVMLVSKVAKFHTRLILQRWYLNTLDESVTTLENEPVISIVSNEEFNKPGNAIHIDFSHLEDICGSHIFTKHISHEMVCRERWGKGFGMLKKILNLAIVTNRAEELYKIHEKLVKEMKNEIKSQNSQAITENNELQEFAHTINNPTSVKTKGRSSKRIKAFNNVTNILNSKNTKSKMPRIILDSRNDMSDTESISDTEETIVNKRKCRICNMKGHNSRTCPDLAESNIAELKPADNNEEISTNKRKCRICSLEGHNARTCPSSMESNISEIKESGSDAEEININKRKCGICGLEGHNARTC</sequence>
<dbReference type="STRING" id="44941.A0A397VKN2"/>
<name>A0A397VKN2_9GLOM</name>
<dbReference type="GO" id="GO:0008270">
    <property type="term" value="F:zinc ion binding"/>
    <property type="evidence" value="ECO:0007669"/>
    <property type="project" value="UniProtKB-KW"/>
</dbReference>
<dbReference type="AlphaFoldDB" id="A0A397VKN2"/>
<dbReference type="SMART" id="SM00343">
    <property type="entry name" value="ZnF_C2HC"/>
    <property type="match status" value="3"/>
</dbReference>
<evidence type="ECO:0000313" key="4">
    <source>
        <dbReference type="EMBL" id="RIB21559.1"/>
    </source>
</evidence>
<gene>
    <name evidence="4" type="ORF">C2G38_2176301</name>
</gene>
<keyword evidence="5" id="KW-1185">Reference proteome</keyword>
<dbReference type="OrthoDB" id="2425091at2759"/>
<dbReference type="InterPro" id="IPR007527">
    <property type="entry name" value="Znf_SWIM"/>
</dbReference>
<dbReference type="SUPFAM" id="SSF57756">
    <property type="entry name" value="Retrovirus zinc finger-like domains"/>
    <property type="match status" value="1"/>
</dbReference>
<feature type="domain" description="SWIM-type" evidence="3">
    <location>
        <begin position="364"/>
        <end position="398"/>
    </location>
</feature>
<dbReference type="Pfam" id="PF21056">
    <property type="entry name" value="ZSWIM1-3_RNaseH-like"/>
    <property type="match status" value="1"/>
</dbReference>
<dbReference type="Proteomes" id="UP000266673">
    <property type="component" value="Unassembled WGS sequence"/>
</dbReference>
<keyword evidence="1" id="KW-0862">Zinc</keyword>
<comment type="caution">
    <text evidence="4">The sequence shown here is derived from an EMBL/GenBank/DDBJ whole genome shotgun (WGS) entry which is preliminary data.</text>
</comment>
<reference evidence="4 5" key="1">
    <citation type="submission" date="2018-06" db="EMBL/GenBank/DDBJ databases">
        <title>Comparative genomics reveals the genomic features of Rhizophagus irregularis, R. cerebriforme, R. diaphanum and Gigaspora rosea, and their symbiotic lifestyle signature.</title>
        <authorList>
            <person name="Morin E."/>
            <person name="San Clemente H."/>
            <person name="Chen E.C.H."/>
            <person name="De La Providencia I."/>
            <person name="Hainaut M."/>
            <person name="Kuo A."/>
            <person name="Kohler A."/>
            <person name="Murat C."/>
            <person name="Tang N."/>
            <person name="Roy S."/>
            <person name="Loubradou J."/>
            <person name="Henrissat B."/>
            <person name="Grigoriev I.V."/>
            <person name="Corradi N."/>
            <person name="Roux C."/>
            <person name="Martin F.M."/>
        </authorList>
    </citation>
    <scope>NUCLEOTIDE SEQUENCE [LARGE SCALE GENOMIC DNA]</scope>
    <source>
        <strain evidence="4 5">DAOM 194757</strain>
    </source>
</reference>
<keyword evidence="1" id="KW-0863">Zinc-finger</keyword>
<dbReference type="InterPro" id="IPR036875">
    <property type="entry name" value="Znf_CCHC_sf"/>
</dbReference>
<evidence type="ECO:0000256" key="2">
    <source>
        <dbReference type="SAM" id="Coils"/>
    </source>
</evidence>
<dbReference type="PANTHER" id="PTHR47718">
    <property type="entry name" value="OS01G0519700 PROTEIN"/>
    <property type="match status" value="1"/>
</dbReference>
<dbReference type="Gene3D" id="4.10.60.10">
    <property type="entry name" value="Zinc finger, CCHC-type"/>
    <property type="match status" value="1"/>
</dbReference>